<dbReference type="InterPro" id="IPR006419">
    <property type="entry name" value="NMN_transpt_PnuC"/>
</dbReference>
<evidence type="ECO:0000256" key="8">
    <source>
        <dbReference type="ARBA" id="ARBA00022989"/>
    </source>
</evidence>
<sequence length="208" mass="23897">MTADSLVVELTAAYAQVSGWEVLAVILALVYLVLAVQERIECWYAAFASTSIYMFLFWNVNLLMESALQIYYLAMAVYGWWHWRRRDSGSDELSIQVWSLGRHGMVITSVGLLVFLSGYLLEENTDAALPYLDSLTTWGAVITTYMVAHKVLENWLYWLLIDGVSIYLYLDRGLYITALLFVLYIVIAVFGYFRWRALYLAKPALSHE</sequence>
<comment type="subcellular location">
    <subcellularLocation>
        <location evidence="2">Cell membrane</location>
        <topology evidence="2">Multi-pass membrane protein</topology>
    </subcellularLocation>
</comment>
<reference evidence="11 12" key="1">
    <citation type="journal article" date="2010" name="J. Bacteriol.">
        <title>Genome sequence of the oligotrophic marine Gammaproteobacterium HTCC2143, isolated from the Oregon Coast.</title>
        <authorList>
            <person name="Oh H.M."/>
            <person name="Kang I."/>
            <person name="Ferriera S."/>
            <person name="Giovannoni S.J."/>
            <person name="Cho J.C."/>
        </authorList>
    </citation>
    <scope>NUCLEOTIDE SEQUENCE [LARGE SCALE GENOMIC DNA]</scope>
    <source>
        <strain evidence="11 12">HTCC2143</strain>
    </source>
</reference>
<dbReference type="Pfam" id="PF04973">
    <property type="entry name" value="NMN_transporter"/>
    <property type="match status" value="1"/>
</dbReference>
<evidence type="ECO:0000256" key="2">
    <source>
        <dbReference type="ARBA" id="ARBA00004651"/>
    </source>
</evidence>
<dbReference type="PANTHER" id="PTHR36122:SF2">
    <property type="entry name" value="NICOTINAMIDE RIBOSIDE TRANSPORTER PNUC"/>
    <property type="match status" value="1"/>
</dbReference>
<comment type="function">
    <text evidence="1">Required for nicotinamide riboside transport across the inner membrane.</text>
</comment>
<evidence type="ECO:0000256" key="3">
    <source>
        <dbReference type="ARBA" id="ARBA00006669"/>
    </source>
</evidence>
<organism evidence="11 12">
    <name type="scientific">marine gamma proteobacterium HTCC2143</name>
    <dbReference type="NCBI Taxonomy" id="247633"/>
    <lineage>
        <taxon>Bacteria</taxon>
        <taxon>Pseudomonadati</taxon>
        <taxon>Pseudomonadota</taxon>
        <taxon>Gammaproteobacteria</taxon>
        <taxon>Cellvibrionales</taxon>
        <taxon>Spongiibacteraceae</taxon>
        <taxon>BD1-7 clade</taxon>
    </lineage>
</organism>
<dbReference type="GO" id="GO:0005886">
    <property type="term" value="C:plasma membrane"/>
    <property type="evidence" value="ECO:0007669"/>
    <property type="project" value="UniProtKB-SubCell"/>
</dbReference>
<dbReference type="NCBIfam" id="TIGR01528">
    <property type="entry name" value="NMN_trans_PnuC"/>
    <property type="match status" value="1"/>
</dbReference>
<keyword evidence="7 10" id="KW-0812">Transmembrane</keyword>
<keyword evidence="6" id="KW-1003">Cell membrane</keyword>
<dbReference type="eggNOG" id="COG3201">
    <property type="taxonomic scope" value="Bacteria"/>
</dbReference>
<evidence type="ECO:0000256" key="9">
    <source>
        <dbReference type="ARBA" id="ARBA00023136"/>
    </source>
</evidence>
<evidence type="ECO:0000256" key="1">
    <source>
        <dbReference type="ARBA" id="ARBA00002672"/>
    </source>
</evidence>
<dbReference type="OrthoDB" id="9791248at2"/>
<comment type="similarity">
    <text evidence="3">Belongs to the nicotinamide ribonucleoside (NR) uptake permease (TC 4.B.1) family.</text>
</comment>
<evidence type="ECO:0000256" key="6">
    <source>
        <dbReference type="ARBA" id="ARBA00022475"/>
    </source>
</evidence>
<comment type="caution">
    <text evidence="11">The sequence shown here is derived from an EMBL/GenBank/DDBJ whole genome shotgun (WGS) entry which is preliminary data.</text>
</comment>
<feature type="transmembrane region" description="Helical" evidence="10">
    <location>
        <begin position="127"/>
        <end position="148"/>
    </location>
</feature>
<feature type="transmembrane region" description="Helical" evidence="10">
    <location>
        <begin position="104"/>
        <end position="121"/>
    </location>
</feature>
<evidence type="ECO:0000313" key="12">
    <source>
        <dbReference type="Proteomes" id="UP000004931"/>
    </source>
</evidence>
<accession>A0Y818</accession>
<keyword evidence="8 10" id="KW-1133">Transmembrane helix</keyword>
<evidence type="ECO:0000256" key="10">
    <source>
        <dbReference type="SAM" id="Phobius"/>
    </source>
</evidence>
<proteinExistence type="inferred from homology"/>
<evidence type="ECO:0000256" key="4">
    <source>
        <dbReference type="ARBA" id="ARBA00017522"/>
    </source>
</evidence>
<dbReference type="PANTHER" id="PTHR36122">
    <property type="entry name" value="NICOTINAMIDE RIBOSIDE TRANSPORTER PNUC"/>
    <property type="match status" value="1"/>
</dbReference>
<keyword evidence="12" id="KW-1185">Reference proteome</keyword>
<feature type="transmembrane region" description="Helical" evidence="10">
    <location>
        <begin position="176"/>
        <end position="193"/>
    </location>
</feature>
<dbReference type="AlphaFoldDB" id="A0Y818"/>
<evidence type="ECO:0000256" key="5">
    <source>
        <dbReference type="ARBA" id="ARBA00022448"/>
    </source>
</evidence>
<dbReference type="GO" id="GO:0034257">
    <property type="term" value="F:nicotinamide riboside transmembrane transporter activity"/>
    <property type="evidence" value="ECO:0007669"/>
    <property type="project" value="InterPro"/>
</dbReference>
<keyword evidence="9 10" id="KW-0472">Membrane</keyword>
<dbReference type="STRING" id="247633.GP2143_13491"/>
<gene>
    <name evidence="11" type="ORF">GP2143_13491</name>
</gene>
<evidence type="ECO:0000256" key="7">
    <source>
        <dbReference type="ARBA" id="ARBA00022692"/>
    </source>
</evidence>
<dbReference type="EMBL" id="AAVT01000001">
    <property type="protein sequence ID" value="EAW32272.1"/>
    <property type="molecule type" value="Genomic_DNA"/>
</dbReference>
<dbReference type="Proteomes" id="UP000004931">
    <property type="component" value="Unassembled WGS sequence"/>
</dbReference>
<name>A0Y818_9GAMM</name>
<protein>
    <recommendedName>
        <fullName evidence="4">Nicotinamide riboside transporter PnuC</fullName>
    </recommendedName>
</protein>
<keyword evidence="5" id="KW-0813">Transport</keyword>
<feature type="transmembrane region" description="Helical" evidence="10">
    <location>
        <begin position="12"/>
        <end position="35"/>
    </location>
</feature>
<evidence type="ECO:0000313" key="11">
    <source>
        <dbReference type="EMBL" id="EAW32272.1"/>
    </source>
</evidence>
<feature type="transmembrane region" description="Helical" evidence="10">
    <location>
        <begin position="66"/>
        <end position="83"/>
    </location>
</feature>